<evidence type="ECO:0000313" key="2">
    <source>
        <dbReference type="Proteomes" id="UP001432109"/>
    </source>
</evidence>
<dbReference type="Gene3D" id="1.10.10.10">
    <property type="entry name" value="Winged helix-like DNA-binding domain superfamily/Winged helix DNA-binding domain"/>
    <property type="match status" value="1"/>
</dbReference>
<dbReference type="InterPro" id="IPR036388">
    <property type="entry name" value="WH-like_DNA-bd_sf"/>
</dbReference>
<sequence>MGIKELAKEKGIEIYDYEKEPQGKKYRGIVLEGKFKNCECAISYDNLKKLKKLRIVHLTDKGKKKYYSSYARSRGYEIIDYPEDLKATKRCLLLSPKGNKWDVIWNSFENNENNNCPQDHMKSIGERIIQTILKENDIEFVCEKSVYTGLNRPQRLDFYFEIDGIEYAIEYMGEQHIKQATGAWSKPLLEIQKLDERKKRYCEDNNIKLLCIYYPNEDKKEILNLISSFIDIRLDYTKGVELFTKFKDNEKEIIDFYKEHSAKETADKFNMSIGNVKGLMKRRGIKKRFKPVIGLNIKTLEEIKFDTLKEAQEHFSSLGLPSSSIRGCVVGSKKQSCGYLWRYENEDFSEVAKTITDKRIKVFRAIKGSEVIELPLHMLTKRINSDVATITNCAKGKLKYARGYTIQEVTGKEKEDTLKSISYIDYIQNYK</sequence>
<gene>
    <name evidence="1" type="ORF">CF5_0096</name>
</gene>
<protein>
    <submittedName>
        <fullName evidence="1">Intron encoded nuclease</fullName>
    </submittedName>
</protein>
<dbReference type="EMBL" id="PP034390">
    <property type="protein sequence ID" value="WRW34615.1"/>
    <property type="molecule type" value="Genomic_DNA"/>
</dbReference>
<organism evidence="1 2">
    <name type="scientific">Staphylococcus phage CF5</name>
    <dbReference type="NCBI Taxonomy" id="3113739"/>
    <lineage>
        <taxon>Viruses</taxon>
        <taxon>Duplodnaviria</taxon>
        <taxon>Heunggongvirae</taxon>
        <taxon>Uroviricota</taxon>
        <taxon>Caudoviricetes</taxon>
        <taxon>Herelleviridae</taxon>
        <taxon>Twortvirinae</taxon>
        <taxon>Silviavirus</taxon>
    </lineage>
</organism>
<accession>A0AAX4J7D7</accession>
<name>A0AAX4J7D7_9CAUD</name>
<evidence type="ECO:0000313" key="1">
    <source>
        <dbReference type="EMBL" id="WRW34615.1"/>
    </source>
</evidence>
<reference evidence="1" key="1">
    <citation type="submission" date="2023-12" db="EMBL/GenBank/DDBJ databases">
        <title>Isolation and Characterisation of Novel Lytic Bacteriophages for therapeutic applications in Prosthetic Joint Infections.</title>
        <authorList>
            <person name="Burton N."/>
            <person name="Melo L.D.R."/>
            <person name="Pearce B."/>
            <person name="Tadesse M.D."/>
            <person name="Vryonis E."/>
            <person name="Sagona A."/>
        </authorList>
    </citation>
    <scope>NUCLEOTIDE SEQUENCE</scope>
</reference>
<proteinExistence type="predicted"/>
<dbReference type="Gene3D" id="3.40.960.10">
    <property type="entry name" value="VSR Endonuclease"/>
    <property type="match status" value="1"/>
</dbReference>
<dbReference type="Proteomes" id="UP001432109">
    <property type="component" value="Segment"/>
</dbReference>